<evidence type="ECO:0000256" key="3">
    <source>
        <dbReference type="ARBA" id="ARBA00023125"/>
    </source>
</evidence>
<dbReference type="GO" id="GO:0000981">
    <property type="term" value="F:DNA-binding transcription factor activity, RNA polymerase II-specific"/>
    <property type="evidence" value="ECO:0007669"/>
    <property type="project" value="InterPro"/>
</dbReference>
<dbReference type="PANTHER" id="PTHR45714:SF34">
    <property type="entry name" value="HOMEOBOX-LEUCINE ZIPPER PROTEIN HAT9"/>
    <property type="match status" value="1"/>
</dbReference>
<dbReference type="SUPFAM" id="SSF46689">
    <property type="entry name" value="Homeodomain-like"/>
    <property type="match status" value="1"/>
</dbReference>
<evidence type="ECO:0000313" key="10">
    <source>
        <dbReference type="EMBL" id="CAD9531858.1"/>
    </source>
</evidence>
<evidence type="ECO:0000256" key="8">
    <source>
        <dbReference type="RuleBase" id="RU000682"/>
    </source>
</evidence>
<proteinExistence type="predicted"/>
<dbReference type="InterPro" id="IPR050762">
    <property type="entry name" value="HD-ZIP_Homeobox_LZ_Class_II"/>
</dbReference>
<dbReference type="CDD" id="cd00086">
    <property type="entry name" value="homeodomain"/>
    <property type="match status" value="1"/>
</dbReference>
<dbReference type="InterPro" id="IPR001356">
    <property type="entry name" value="HD"/>
</dbReference>
<dbReference type="Pfam" id="PF00046">
    <property type="entry name" value="Homeodomain"/>
    <property type="match status" value="1"/>
</dbReference>
<dbReference type="GO" id="GO:0003677">
    <property type="term" value="F:DNA binding"/>
    <property type="evidence" value="ECO:0007669"/>
    <property type="project" value="UniProtKB-UniRule"/>
</dbReference>
<dbReference type="SMART" id="SM00389">
    <property type="entry name" value="HOX"/>
    <property type="match status" value="1"/>
</dbReference>
<evidence type="ECO:0000256" key="1">
    <source>
        <dbReference type="ARBA" id="ARBA00004123"/>
    </source>
</evidence>
<evidence type="ECO:0000259" key="9">
    <source>
        <dbReference type="PROSITE" id="PS50071"/>
    </source>
</evidence>
<feature type="domain" description="Homeobox" evidence="9">
    <location>
        <begin position="36"/>
        <end position="96"/>
    </location>
</feature>
<dbReference type="PROSITE" id="PS00027">
    <property type="entry name" value="HOMEOBOX_1"/>
    <property type="match status" value="1"/>
</dbReference>
<dbReference type="PROSITE" id="PS50071">
    <property type="entry name" value="HOMEOBOX_2"/>
    <property type="match status" value="1"/>
</dbReference>
<comment type="subcellular location">
    <subcellularLocation>
        <location evidence="1 7 8">Nucleus</location>
    </subcellularLocation>
</comment>
<feature type="DNA-binding region" description="Homeobox" evidence="7">
    <location>
        <begin position="38"/>
        <end position="97"/>
    </location>
</feature>
<accession>A0A7S2NCP4</accession>
<keyword evidence="3 7" id="KW-0238">DNA-binding</keyword>
<keyword evidence="2" id="KW-0805">Transcription regulation</keyword>
<evidence type="ECO:0000256" key="2">
    <source>
        <dbReference type="ARBA" id="ARBA00023015"/>
    </source>
</evidence>
<dbReference type="InterPro" id="IPR009057">
    <property type="entry name" value="Homeodomain-like_sf"/>
</dbReference>
<evidence type="ECO:0000256" key="6">
    <source>
        <dbReference type="ARBA" id="ARBA00023242"/>
    </source>
</evidence>
<reference evidence="10" key="1">
    <citation type="submission" date="2021-01" db="EMBL/GenBank/DDBJ databases">
        <authorList>
            <person name="Corre E."/>
            <person name="Pelletier E."/>
            <person name="Niang G."/>
            <person name="Scheremetjew M."/>
            <person name="Finn R."/>
            <person name="Kale V."/>
            <person name="Holt S."/>
            <person name="Cochrane G."/>
            <person name="Meng A."/>
            <person name="Brown T."/>
            <person name="Cohen L."/>
        </authorList>
    </citation>
    <scope>NUCLEOTIDE SEQUENCE</scope>
    <source>
        <strain evidence="10">UTEX LB 985</strain>
    </source>
</reference>
<sequence>MAMLFHPCDMIEAHIASMQGLVGQFMPDDSRQRQRAKLTTPRWSITESQLAQLNEIFKTVKTPTLGMRQALAEQLRVSPRQIQVWFRNRRQRVRLSEIQCGSVTKPPTCDDISLDPLEAVSEGDFVQEDDEVSQVTKEVSQATQDTIDMLNKDANAAIGEQRVSERAISPSSNTGSTVSTNLVETPPNKVEVKANINALGSTLLLHLGQAQLQPAQFQSAQGPTMNKMSTGTANPAERADAMLKLAQMERVITMQRHLLLMQNHLFESLVKRGGGRSAATAPMIPPMASDHLEASLMSALPSIGGGDETSEQLNLSLDDLTAFLGGPTE</sequence>
<dbReference type="InterPro" id="IPR017970">
    <property type="entry name" value="Homeobox_CS"/>
</dbReference>
<keyword evidence="4 7" id="KW-0371">Homeobox</keyword>
<evidence type="ECO:0000256" key="5">
    <source>
        <dbReference type="ARBA" id="ARBA00023163"/>
    </source>
</evidence>
<organism evidence="10">
    <name type="scientific">Haptolina brevifila</name>
    <dbReference type="NCBI Taxonomy" id="156173"/>
    <lineage>
        <taxon>Eukaryota</taxon>
        <taxon>Haptista</taxon>
        <taxon>Haptophyta</taxon>
        <taxon>Prymnesiophyceae</taxon>
        <taxon>Prymnesiales</taxon>
        <taxon>Prymnesiaceae</taxon>
        <taxon>Haptolina</taxon>
    </lineage>
</organism>
<evidence type="ECO:0000256" key="7">
    <source>
        <dbReference type="PROSITE-ProRule" id="PRU00108"/>
    </source>
</evidence>
<evidence type="ECO:0000256" key="4">
    <source>
        <dbReference type="ARBA" id="ARBA00023155"/>
    </source>
</evidence>
<dbReference type="EMBL" id="HBGU01070166">
    <property type="protein sequence ID" value="CAD9531858.1"/>
    <property type="molecule type" value="Transcribed_RNA"/>
</dbReference>
<gene>
    <name evidence="10" type="ORF">CBRE1094_LOCUS38321</name>
</gene>
<dbReference type="PANTHER" id="PTHR45714">
    <property type="entry name" value="HOMEOBOX-LEUCINE ZIPPER PROTEIN HAT14"/>
    <property type="match status" value="1"/>
</dbReference>
<name>A0A7S2NCP4_9EUKA</name>
<keyword evidence="5" id="KW-0804">Transcription</keyword>
<dbReference type="GO" id="GO:0005634">
    <property type="term" value="C:nucleus"/>
    <property type="evidence" value="ECO:0007669"/>
    <property type="project" value="UniProtKB-SubCell"/>
</dbReference>
<dbReference type="Gene3D" id="1.10.10.60">
    <property type="entry name" value="Homeodomain-like"/>
    <property type="match status" value="1"/>
</dbReference>
<keyword evidence="6 7" id="KW-0539">Nucleus</keyword>
<dbReference type="AlphaFoldDB" id="A0A7S2NCP4"/>
<protein>
    <recommendedName>
        <fullName evidence="9">Homeobox domain-containing protein</fullName>
    </recommendedName>
</protein>